<dbReference type="AlphaFoldDB" id="A0A9D3UUD9"/>
<comment type="caution">
    <text evidence="1">The sequence shown here is derived from an EMBL/GenBank/DDBJ whole genome shotgun (WGS) entry which is preliminary data.</text>
</comment>
<dbReference type="Proteomes" id="UP000828251">
    <property type="component" value="Unassembled WGS sequence"/>
</dbReference>
<evidence type="ECO:0000313" key="1">
    <source>
        <dbReference type="EMBL" id="KAH1057350.1"/>
    </source>
</evidence>
<gene>
    <name evidence="1" type="ORF">J1N35_035415</name>
</gene>
<name>A0A9D3UUD9_9ROSI</name>
<keyword evidence="2" id="KW-1185">Reference proteome</keyword>
<protein>
    <submittedName>
        <fullName evidence="1">Uncharacterized protein</fullName>
    </submittedName>
</protein>
<proteinExistence type="predicted"/>
<organism evidence="1 2">
    <name type="scientific">Gossypium stocksii</name>
    <dbReference type="NCBI Taxonomy" id="47602"/>
    <lineage>
        <taxon>Eukaryota</taxon>
        <taxon>Viridiplantae</taxon>
        <taxon>Streptophyta</taxon>
        <taxon>Embryophyta</taxon>
        <taxon>Tracheophyta</taxon>
        <taxon>Spermatophyta</taxon>
        <taxon>Magnoliopsida</taxon>
        <taxon>eudicotyledons</taxon>
        <taxon>Gunneridae</taxon>
        <taxon>Pentapetalae</taxon>
        <taxon>rosids</taxon>
        <taxon>malvids</taxon>
        <taxon>Malvales</taxon>
        <taxon>Malvaceae</taxon>
        <taxon>Malvoideae</taxon>
        <taxon>Gossypium</taxon>
    </lineage>
</organism>
<dbReference type="EMBL" id="JAIQCV010000010">
    <property type="protein sequence ID" value="KAH1057350.1"/>
    <property type="molecule type" value="Genomic_DNA"/>
</dbReference>
<accession>A0A9D3UUD9</accession>
<evidence type="ECO:0000313" key="2">
    <source>
        <dbReference type="Proteomes" id="UP000828251"/>
    </source>
</evidence>
<reference evidence="1 2" key="1">
    <citation type="journal article" date="2021" name="Plant Biotechnol. J.">
        <title>Multi-omics assisted identification of the key and species-specific regulatory components of drought-tolerant mechanisms in Gossypium stocksii.</title>
        <authorList>
            <person name="Yu D."/>
            <person name="Ke L."/>
            <person name="Zhang D."/>
            <person name="Wu Y."/>
            <person name="Sun Y."/>
            <person name="Mei J."/>
            <person name="Sun J."/>
            <person name="Sun Y."/>
        </authorList>
    </citation>
    <scope>NUCLEOTIDE SEQUENCE [LARGE SCALE GENOMIC DNA]</scope>
    <source>
        <strain evidence="2">cv. E1</strain>
        <tissue evidence="1">Leaf</tissue>
    </source>
</reference>
<dbReference type="OrthoDB" id="2013098at2759"/>
<sequence length="85" mass="9850">MRVTRVQLHALKKEFETLHIKARGTVNDYFAGTFTIVNKMNANEDTSNLSIDELQSSLLIHEQMMTSLEEEQALKVTYGVFFNRR</sequence>